<dbReference type="STRING" id="1399419.A5906_30735"/>
<accession>A0A560JRK9</accession>
<evidence type="ECO:0000256" key="2">
    <source>
        <dbReference type="ARBA" id="ARBA00011900"/>
    </source>
</evidence>
<dbReference type="GO" id="GO:0009007">
    <property type="term" value="F:site-specific DNA-methyltransferase (adenine-specific) activity"/>
    <property type="evidence" value="ECO:0007669"/>
    <property type="project" value="UniProtKB-EC"/>
</dbReference>
<dbReference type="PIRSF" id="PIRSF000398">
    <property type="entry name" value="M_m6A_EcoRV"/>
    <property type="match status" value="1"/>
</dbReference>
<dbReference type="GO" id="GO:0009307">
    <property type="term" value="P:DNA restriction-modification system"/>
    <property type="evidence" value="ECO:0007669"/>
    <property type="project" value="InterPro"/>
</dbReference>
<dbReference type="GO" id="GO:0043565">
    <property type="term" value="F:sequence-specific DNA binding"/>
    <property type="evidence" value="ECO:0007669"/>
    <property type="project" value="TreeGrafter"/>
</dbReference>
<protein>
    <recommendedName>
        <fullName evidence="2">site-specific DNA-methyltransferase (adenine-specific)</fullName>
        <ecNumber evidence="2">2.1.1.72</ecNumber>
    </recommendedName>
</protein>
<organism evidence="7 8">
    <name type="scientific">Bradyrhizobium sacchari</name>
    <dbReference type="NCBI Taxonomy" id="1399419"/>
    <lineage>
        <taxon>Bacteria</taxon>
        <taxon>Pseudomonadati</taxon>
        <taxon>Pseudomonadota</taxon>
        <taxon>Alphaproteobacteria</taxon>
        <taxon>Hyphomicrobiales</taxon>
        <taxon>Nitrobacteraceae</taxon>
        <taxon>Bradyrhizobium</taxon>
    </lineage>
</organism>
<comment type="similarity">
    <text evidence="1">Belongs to the N(4)/N(6)-methyltransferase family.</text>
</comment>
<keyword evidence="3 7" id="KW-0489">Methyltransferase</keyword>
<keyword evidence="4" id="KW-0808">Transferase</keyword>
<evidence type="ECO:0000256" key="4">
    <source>
        <dbReference type="ARBA" id="ARBA00022679"/>
    </source>
</evidence>
<sequence>MNQASPLRYPGGKAAMAGLLGQIRKLNGLGSYSVAEPFAGGAGASLSLLFREETSEIHINDADGAIHDFWWSLTNRPEQFSKLLKKTRVSMAEWRRQRDTYRSNDRRLSRLTRGFSAFYLNRCNRSGIIMNGGPIGGINQTGDWLIDARFNKEELHRRCQKIAEYRDRIFVTDRDGIDFVRDQDASRTFYFIDPPYFEKGKTLYLNALDHEYHKRLAGQLRSMNDDAWVLTYDDCREIRQLYRGWATIRPFGLRYAAAERRSGREIMITPKWMHLPTTQRSDAIDW</sequence>
<dbReference type="PANTHER" id="PTHR30481:SF2">
    <property type="entry name" value="SITE-SPECIFIC DNA-METHYLTRANSFERASE (ADENINE-SPECIFIC)"/>
    <property type="match status" value="1"/>
</dbReference>
<dbReference type="GO" id="GO:0032259">
    <property type="term" value="P:methylation"/>
    <property type="evidence" value="ECO:0007669"/>
    <property type="project" value="UniProtKB-KW"/>
</dbReference>
<dbReference type="InterPro" id="IPR012327">
    <property type="entry name" value="MeTrfase_D12"/>
</dbReference>
<reference evidence="7 8" key="1">
    <citation type="submission" date="2019-06" db="EMBL/GenBank/DDBJ databases">
        <title>Genomic Encyclopedia of Type Strains, Phase IV (KMG-V): Genome sequencing to study the core and pangenomes of soil and plant-associated prokaryotes.</title>
        <authorList>
            <person name="Whitman W."/>
        </authorList>
    </citation>
    <scope>NUCLEOTIDE SEQUENCE [LARGE SCALE GENOMIC DNA]</scope>
    <source>
        <strain evidence="7 8">BR 10556</strain>
    </source>
</reference>
<dbReference type="EMBL" id="VITW01000005">
    <property type="protein sequence ID" value="TWB73772.1"/>
    <property type="molecule type" value="Genomic_DNA"/>
</dbReference>
<dbReference type="Gene3D" id="3.40.50.150">
    <property type="entry name" value="Vaccinia Virus protein VP39"/>
    <property type="match status" value="1"/>
</dbReference>
<dbReference type="EC" id="2.1.1.72" evidence="2"/>
<dbReference type="Proteomes" id="UP000315914">
    <property type="component" value="Unassembled WGS sequence"/>
</dbReference>
<gene>
    <name evidence="7" type="ORF">FBZ95_10522</name>
</gene>
<dbReference type="OrthoDB" id="9805629at2"/>
<dbReference type="AlphaFoldDB" id="A0A560JRK9"/>
<evidence type="ECO:0000256" key="5">
    <source>
        <dbReference type="ARBA" id="ARBA00022691"/>
    </source>
</evidence>
<dbReference type="RefSeq" id="WP_080135483.1">
    <property type="nucleotide sequence ID" value="NZ_LWIG01000008.1"/>
</dbReference>
<comment type="caution">
    <text evidence="7">The sequence shown here is derived from an EMBL/GenBank/DDBJ whole genome shotgun (WGS) entry which is preliminary data.</text>
</comment>
<dbReference type="SUPFAM" id="SSF53335">
    <property type="entry name" value="S-adenosyl-L-methionine-dependent methyltransferases"/>
    <property type="match status" value="1"/>
</dbReference>
<dbReference type="Pfam" id="PF02086">
    <property type="entry name" value="MethyltransfD12"/>
    <property type="match status" value="1"/>
</dbReference>
<dbReference type="Gene3D" id="1.10.1020.10">
    <property type="entry name" value="Adenine-specific Methyltransferase, Domain 2"/>
    <property type="match status" value="1"/>
</dbReference>
<proteinExistence type="inferred from homology"/>
<evidence type="ECO:0000313" key="8">
    <source>
        <dbReference type="Proteomes" id="UP000315914"/>
    </source>
</evidence>
<keyword evidence="8" id="KW-1185">Reference proteome</keyword>
<dbReference type="InterPro" id="IPR029063">
    <property type="entry name" value="SAM-dependent_MTases_sf"/>
</dbReference>
<evidence type="ECO:0000313" key="7">
    <source>
        <dbReference type="EMBL" id="TWB73772.1"/>
    </source>
</evidence>
<dbReference type="InterPro" id="IPR023095">
    <property type="entry name" value="Ade_MeTrfase_dom_2"/>
</dbReference>
<dbReference type="InterPro" id="IPR012263">
    <property type="entry name" value="M_m6A_EcoRV"/>
</dbReference>
<comment type="catalytic activity">
    <reaction evidence="6">
        <text>a 2'-deoxyadenosine in DNA + S-adenosyl-L-methionine = an N(6)-methyl-2'-deoxyadenosine in DNA + S-adenosyl-L-homocysteine + H(+)</text>
        <dbReference type="Rhea" id="RHEA:15197"/>
        <dbReference type="Rhea" id="RHEA-COMP:12418"/>
        <dbReference type="Rhea" id="RHEA-COMP:12419"/>
        <dbReference type="ChEBI" id="CHEBI:15378"/>
        <dbReference type="ChEBI" id="CHEBI:57856"/>
        <dbReference type="ChEBI" id="CHEBI:59789"/>
        <dbReference type="ChEBI" id="CHEBI:90615"/>
        <dbReference type="ChEBI" id="CHEBI:90616"/>
        <dbReference type="EC" id="2.1.1.72"/>
    </reaction>
</comment>
<dbReference type="GO" id="GO:0006298">
    <property type="term" value="P:mismatch repair"/>
    <property type="evidence" value="ECO:0007669"/>
    <property type="project" value="TreeGrafter"/>
</dbReference>
<keyword evidence="5" id="KW-0949">S-adenosyl-L-methionine</keyword>
<name>A0A560JRK9_9BRAD</name>
<evidence type="ECO:0000256" key="6">
    <source>
        <dbReference type="ARBA" id="ARBA00047942"/>
    </source>
</evidence>
<dbReference type="GO" id="GO:1904047">
    <property type="term" value="F:S-adenosyl-L-methionine binding"/>
    <property type="evidence" value="ECO:0007669"/>
    <property type="project" value="TreeGrafter"/>
</dbReference>
<dbReference type="PANTHER" id="PTHR30481">
    <property type="entry name" value="DNA ADENINE METHYLASE"/>
    <property type="match status" value="1"/>
</dbReference>
<evidence type="ECO:0000256" key="1">
    <source>
        <dbReference type="ARBA" id="ARBA00006594"/>
    </source>
</evidence>
<evidence type="ECO:0000256" key="3">
    <source>
        <dbReference type="ARBA" id="ARBA00022603"/>
    </source>
</evidence>